<protein>
    <submittedName>
        <fullName evidence="2">Uncharacterized protein</fullName>
    </submittedName>
</protein>
<dbReference type="Proteomes" id="UP000663864">
    <property type="component" value="Unassembled WGS sequence"/>
</dbReference>
<dbReference type="EMBL" id="CAJNOT010016598">
    <property type="protein sequence ID" value="CAF1549365.1"/>
    <property type="molecule type" value="Genomic_DNA"/>
</dbReference>
<organism evidence="2 3">
    <name type="scientific">Rotaria sordida</name>
    <dbReference type="NCBI Taxonomy" id="392033"/>
    <lineage>
        <taxon>Eukaryota</taxon>
        <taxon>Metazoa</taxon>
        <taxon>Spiralia</taxon>
        <taxon>Gnathifera</taxon>
        <taxon>Rotifera</taxon>
        <taxon>Eurotatoria</taxon>
        <taxon>Bdelloidea</taxon>
        <taxon>Philodinida</taxon>
        <taxon>Philodinidae</taxon>
        <taxon>Rotaria</taxon>
    </lineage>
</organism>
<feature type="region of interest" description="Disordered" evidence="1">
    <location>
        <begin position="1"/>
        <end position="60"/>
    </location>
</feature>
<dbReference type="AlphaFoldDB" id="A0A815WII7"/>
<name>A0A815WII7_9BILA</name>
<reference evidence="2" key="1">
    <citation type="submission" date="2021-02" db="EMBL/GenBank/DDBJ databases">
        <authorList>
            <person name="Nowell W R."/>
        </authorList>
    </citation>
    <scope>NUCLEOTIDE SEQUENCE</scope>
</reference>
<evidence type="ECO:0000313" key="2">
    <source>
        <dbReference type="EMBL" id="CAF1549365.1"/>
    </source>
</evidence>
<feature type="non-terminal residue" evidence="2">
    <location>
        <position position="60"/>
    </location>
</feature>
<gene>
    <name evidence="2" type="ORF">ZHD862_LOCUS39308</name>
</gene>
<proteinExistence type="predicted"/>
<sequence length="60" mass="6689">MAVYSTSNQQYRHTRPLNISNTDKQITSIENDPKSLVSTQQQQQPPQTNSDNMSLAGPAQ</sequence>
<comment type="caution">
    <text evidence="2">The sequence shown here is derived from an EMBL/GenBank/DDBJ whole genome shotgun (WGS) entry which is preliminary data.</text>
</comment>
<evidence type="ECO:0000313" key="3">
    <source>
        <dbReference type="Proteomes" id="UP000663864"/>
    </source>
</evidence>
<feature type="compositionally biased region" description="Polar residues" evidence="1">
    <location>
        <begin position="1"/>
        <end position="30"/>
    </location>
</feature>
<evidence type="ECO:0000256" key="1">
    <source>
        <dbReference type="SAM" id="MobiDB-lite"/>
    </source>
</evidence>
<accession>A0A815WII7</accession>